<feature type="domain" description="Immunoglobulin" evidence="4">
    <location>
        <begin position="32"/>
        <end position="136"/>
    </location>
</feature>
<dbReference type="SUPFAM" id="SSF48726">
    <property type="entry name" value="Immunoglobulin"/>
    <property type="match status" value="2"/>
</dbReference>
<evidence type="ECO:0000256" key="1">
    <source>
        <dbReference type="ARBA" id="ARBA00004370"/>
    </source>
</evidence>
<dbReference type="InterPro" id="IPR013106">
    <property type="entry name" value="Ig_V-set"/>
</dbReference>
<accession>A0A667ZIU5</accession>
<keyword evidence="2" id="KW-0812">Transmembrane</keyword>
<reference evidence="5" key="2">
    <citation type="submission" date="2025-08" db="UniProtKB">
        <authorList>
            <consortium name="Ensembl"/>
        </authorList>
    </citation>
    <scope>IDENTIFICATION</scope>
</reference>
<dbReference type="InterPro" id="IPR050671">
    <property type="entry name" value="CD300_family_receptors"/>
</dbReference>
<dbReference type="PANTHER" id="PTHR11860">
    <property type="entry name" value="POLYMERIC-IMMUNOGLOBULIN RECEPTOR"/>
    <property type="match status" value="1"/>
</dbReference>
<keyword evidence="6" id="KW-1185">Reference proteome</keyword>
<name>A0A667ZIU5_9TELE</name>
<reference evidence="5" key="3">
    <citation type="submission" date="2025-09" db="UniProtKB">
        <authorList>
            <consortium name="Ensembl"/>
        </authorList>
    </citation>
    <scope>IDENTIFICATION</scope>
</reference>
<keyword evidence="3" id="KW-0472">Membrane</keyword>
<dbReference type="Pfam" id="PF07686">
    <property type="entry name" value="V-set"/>
    <property type="match status" value="1"/>
</dbReference>
<proteinExistence type="predicted"/>
<dbReference type="GO" id="GO:0005886">
    <property type="term" value="C:plasma membrane"/>
    <property type="evidence" value="ECO:0007669"/>
    <property type="project" value="TreeGrafter"/>
</dbReference>
<evidence type="ECO:0000259" key="4">
    <source>
        <dbReference type="SMART" id="SM00409"/>
    </source>
</evidence>
<reference evidence="5" key="1">
    <citation type="submission" date="2019-06" db="EMBL/GenBank/DDBJ databases">
        <authorList>
            <consortium name="Wellcome Sanger Institute Data Sharing"/>
        </authorList>
    </citation>
    <scope>NUCLEOTIDE SEQUENCE [LARGE SCALE GENOMIC DNA]</scope>
</reference>
<evidence type="ECO:0000313" key="5">
    <source>
        <dbReference type="Ensembl" id="ENSMMDP00005035679.1"/>
    </source>
</evidence>
<evidence type="ECO:0000256" key="2">
    <source>
        <dbReference type="ARBA" id="ARBA00022692"/>
    </source>
</evidence>
<comment type="subcellular location">
    <subcellularLocation>
        <location evidence="1">Membrane</location>
    </subcellularLocation>
</comment>
<evidence type="ECO:0000313" key="6">
    <source>
        <dbReference type="Proteomes" id="UP000472263"/>
    </source>
</evidence>
<dbReference type="InterPro" id="IPR036179">
    <property type="entry name" value="Ig-like_dom_sf"/>
</dbReference>
<dbReference type="InterPro" id="IPR013783">
    <property type="entry name" value="Ig-like_fold"/>
</dbReference>
<dbReference type="Ensembl" id="ENSMMDT00005036458.1">
    <property type="protein sequence ID" value="ENSMMDP00005035679.1"/>
    <property type="gene ID" value="ENSMMDG00005016752.1"/>
</dbReference>
<dbReference type="PANTHER" id="PTHR11860:SF118">
    <property type="entry name" value="CMRF35-LIKE MOLECULE 3-RELATED"/>
    <property type="match status" value="1"/>
</dbReference>
<organism evidence="5 6">
    <name type="scientific">Myripristis murdjan</name>
    <name type="common">pinecone soldierfish</name>
    <dbReference type="NCBI Taxonomy" id="586833"/>
    <lineage>
        <taxon>Eukaryota</taxon>
        <taxon>Metazoa</taxon>
        <taxon>Chordata</taxon>
        <taxon>Craniata</taxon>
        <taxon>Vertebrata</taxon>
        <taxon>Euteleostomi</taxon>
        <taxon>Actinopterygii</taxon>
        <taxon>Neopterygii</taxon>
        <taxon>Teleostei</taxon>
        <taxon>Neoteleostei</taxon>
        <taxon>Acanthomorphata</taxon>
        <taxon>Holocentriformes</taxon>
        <taxon>Holocentridae</taxon>
        <taxon>Myripristis</taxon>
    </lineage>
</organism>
<dbReference type="InParanoid" id="A0A667ZIU5"/>
<feature type="domain" description="Immunoglobulin" evidence="4">
    <location>
        <begin position="148"/>
        <end position="237"/>
    </location>
</feature>
<dbReference type="GO" id="GO:0004888">
    <property type="term" value="F:transmembrane signaling receptor activity"/>
    <property type="evidence" value="ECO:0007669"/>
    <property type="project" value="TreeGrafter"/>
</dbReference>
<dbReference type="InterPro" id="IPR003599">
    <property type="entry name" value="Ig_sub"/>
</dbReference>
<dbReference type="Gene3D" id="2.60.40.10">
    <property type="entry name" value="Immunoglobulins"/>
    <property type="match status" value="2"/>
</dbReference>
<dbReference type="SMART" id="SM00409">
    <property type="entry name" value="IG"/>
    <property type="match status" value="2"/>
</dbReference>
<evidence type="ECO:0000256" key="3">
    <source>
        <dbReference type="ARBA" id="ARBA00023136"/>
    </source>
</evidence>
<dbReference type="GeneTree" id="ENSGT00950000182977"/>
<protein>
    <recommendedName>
        <fullName evidence="4">Immunoglobulin domain-containing protein</fullName>
    </recommendedName>
</protein>
<dbReference type="AlphaFoldDB" id="A0A667ZIU5"/>
<dbReference type="Proteomes" id="UP000472263">
    <property type="component" value="Chromosome 15"/>
</dbReference>
<sequence>SVTRVVLRNVYRSFSFWIDGVANGLGDNDDISHMLSVRAGGSISIPCFYDPRYKNHVKYLCKGAGWYGCTYEVKTNQPSTSGRFSISDDKKQRIFAVTINDLTAADTDYWCILSVSTGKTPSYYGLLHTVLLLIVVFSQGLPSLYVDKQEVTGFKGGSVTVSCRSTFSGRMKWCRLGSICVTESGSIDRTAVTISASIGNVVNVTMSDLRFESSGWYWCAKGNLQMPVHITNDVSAIKEKYLPQRCPCLL</sequence>